<protein>
    <submittedName>
        <fullName evidence="3">Uncharacterized protein</fullName>
    </submittedName>
</protein>
<dbReference type="Proteomes" id="UP000325313">
    <property type="component" value="Unassembled WGS sequence"/>
</dbReference>
<feature type="signal peptide" evidence="1">
    <location>
        <begin position="1"/>
        <end position="20"/>
    </location>
</feature>
<evidence type="ECO:0000313" key="4">
    <source>
        <dbReference type="Proteomes" id="UP000324748"/>
    </source>
</evidence>
<dbReference type="AlphaFoldDB" id="A0A5B0QL71"/>
<dbReference type="OrthoDB" id="10268929at2759"/>
<accession>A0A5B0QL71</accession>
<comment type="caution">
    <text evidence="3">The sequence shown here is derived from an EMBL/GenBank/DDBJ whole genome shotgun (WGS) entry which is preliminary data.</text>
</comment>
<dbReference type="EMBL" id="VSWC01000144">
    <property type="protein sequence ID" value="KAA1078117.1"/>
    <property type="molecule type" value="Genomic_DNA"/>
</dbReference>
<evidence type="ECO:0000256" key="1">
    <source>
        <dbReference type="SAM" id="SignalP"/>
    </source>
</evidence>
<dbReference type="Proteomes" id="UP000324748">
    <property type="component" value="Unassembled WGS sequence"/>
</dbReference>
<evidence type="ECO:0000313" key="5">
    <source>
        <dbReference type="Proteomes" id="UP000325313"/>
    </source>
</evidence>
<evidence type="ECO:0000313" key="2">
    <source>
        <dbReference type="EMBL" id="KAA1078117.1"/>
    </source>
</evidence>
<sequence>MQFGTPTLLILLTVASQISAQLVPKRNDSNCKAGMAHYCVTRKLPGRDGKKIVGVYSPLQQPTKNCHLVISNSKRSENCCDPFKFKVATGVPAAYVPHDQATGSFVTYESYQTACS</sequence>
<feature type="chain" id="PRO_5036138028" evidence="1">
    <location>
        <begin position="21"/>
        <end position="116"/>
    </location>
</feature>
<keyword evidence="1" id="KW-0732">Signal</keyword>
<keyword evidence="4" id="KW-1185">Reference proteome</keyword>
<reference evidence="4 5" key="1">
    <citation type="submission" date="2019-05" db="EMBL/GenBank/DDBJ databases">
        <title>Emergence of the Ug99 lineage of the wheat stem rust pathogen through somatic hybridization.</title>
        <authorList>
            <person name="Li F."/>
            <person name="Upadhyaya N.M."/>
            <person name="Sperschneider J."/>
            <person name="Matny O."/>
            <person name="Nguyen-Phuc H."/>
            <person name="Mago R."/>
            <person name="Raley C."/>
            <person name="Miller M.E."/>
            <person name="Silverstein K.A.T."/>
            <person name="Henningsen E."/>
            <person name="Hirsch C.D."/>
            <person name="Visser B."/>
            <person name="Pretorius Z.A."/>
            <person name="Steffenson B.J."/>
            <person name="Schwessinger B."/>
            <person name="Dodds P.N."/>
            <person name="Figueroa M."/>
        </authorList>
    </citation>
    <scope>NUCLEOTIDE SEQUENCE [LARGE SCALE GENOMIC DNA]</scope>
    <source>
        <strain evidence="2">21-0</strain>
        <strain evidence="3 5">Ug99</strain>
    </source>
</reference>
<organism evidence="3 5">
    <name type="scientific">Puccinia graminis f. sp. tritici</name>
    <dbReference type="NCBI Taxonomy" id="56615"/>
    <lineage>
        <taxon>Eukaryota</taxon>
        <taxon>Fungi</taxon>
        <taxon>Dikarya</taxon>
        <taxon>Basidiomycota</taxon>
        <taxon>Pucciniomycotina</taxon>
        <taxon>Pucciniomycetes</taxon>
        <taxon>Pucciniales</taxon>
        <taxon>Pucciniaceae</taxon>
        <taxon>Puccinia</taxon>
    </lineage>
</organism>
<dbReference type="EMBL" id="VDEP01000274">
    <property type="protein sequence ID" value="KAA1113899.1"/>
    <property type="molecule type" value="Genomic_DNA"/>
</dbReference>
<evidence type="ECO:0000313" key="3">
    <source>
        <dbReference type="EMBL" id="KAA1113899.1"/>
    </source>
</evidence>
<proteinExistence type="predicted"/>
<name>A0A5B0QL71_PUCGR</name>
<gene>
    <name evidence="2" type="ORF">PGT21_028850</name>
    <name evidence="3" type="ORF">PGTUg99_013063</name>
</gene>